<evidence type="ECO:0000313" key="6">
    <source>
        <dbReference type="Proteomes" id="UP001220509"/>
    </source>
</evidence>
<dbReference type="RefSeq" id="WP_273614750.1">
    <property type="nucleotide sequence ID" value="NZ_CP117416.1"/>
</dbReference>
<dbReference type="Gene3D" id="3.40.109.10">
    <property type="entry name" value="NADH Oxidase"/>
    <property type="match status" value="1"/>
</dbReference>
<keyword evidence="2" id="KW-0963">Cytoplasm</keyword>
<keyword evidence="6" id="KW-1185">Reference proteome</keyword>
<name>A0AAX3M2I4_9BACL</name>
<evidence type="ECO:0000313" key="5">
    <source>
        <dbReference type="EMBL" id="WCT56462.1"/>
    </source>
</evidence>
<dbReference type="EMBL" id="CP117416">
    <property type="protein sequence ID" value="WCT56462.1"/>
    <property type="molecule type" value="Genomic_DNA"/>
</dbReference>
<dbReference type="SUPFAM" id="SSF55469">
    <property type="entry name" value="FMN-dependent nitroreductase-like"/>
    <property type="match status" value="1"/>
</dbReference>
<dbReference type="CDD" id="cd02140">
    <property type="entry name" value="Frm2-like"/>
    <property type="match status" value="1"/>
</dbReference>
<organism evidence="5 6">
    <name type="scientific">Paenibacillus kyungheensis</name>
    <dbReference type="NCBI Taxonomy" id="1452732"/>
    <lineage>
        <taxon>Bacteria</taxon>
        <taxon>Bacillati</taxon>
        <taxon>Bacillota</taxon>
        <taxon>Bacilli</taxon>
        <taxon>Bacillales</taxon>
        <taxon>Paenibacillaceae</taxon>
        <taxon>Paenibacillus</taxon>
    </lineage>
</organism>
<feature type="domain" description="Nitroreductase" evidence="4">
    <location>
        <begin position="10"/>
        <end position="179"/>
    </location>
</feature>
<accession>A0AAX3M2I4</accession>
<evidence type="ECO:0000256" key="2">
    <source>
        <dbReference type="ARBA" id="ARBA00022490"/>
    </source>
</evidence>
<gene>
    <name evidence="5" type="ORF">PQ456_02695</name>
</gene>
<keyword evidence="3" id="KW-0560">Oxidoreductase</keyword>
<dbReference type="KEGG" id="pka:PQ456_02695"/>
<dbReference type="Proteomes" id="UP001220509">
    <property type="component" value="Chromosome"/>
</dbReference>
<evidence type="ECO:0000256" key="3">
    <source>
        <dbReference type="ARBA" id="ARBA00023002"/>
    </source>
</evidence>
<dbReference type="GO" id="GO:0016491">
    <property type="term" value="F:oxidoreductase activity"/>
    <property type="evidence" value="ECO:0007669"/>
    <property type="project" value="UniProtKB-KW"/>
</dbReference>
<comment type="subcellular location">
    <subcellularLocation>
        <location evidence="1">Cytoplasm</location>
    </subcellularLocation>
</comment>
<dbReference type="FunFam" id="3.40.109.10:FF:000001">
    <property type="entry name" value="Nitroreductase family"/>
    <property type="match status" value="1"/>
</dbReference>
<dbReference type="AlphaFoldDB" id="A0AAX3M2I4"/>
<dbReference type="Pfam" id="PF00881">
    <property type="entry name" value="Nitroreductase"/>
    <property type="match status" value="1"/>
</dbReference>
<protein>
    <submittedName>
        <fullName evidence="5">Nitroreductase family protein</fullName>
    </submittedName>
</protein>
<dbReference type="InterPro" id="IPR029479">
    <property type="entry name" value="Nitroreductase"/>
</dbReference>
<dbReference type="InterPro" id="IPR033877">
    <property type="entry name" value="Frm2/Hbn1"/>
</dbReference>
<dbReference type="GO" id="GO:0034599">
    <property type="term" value="P:cellular response to oxidative stress"/>
    <property type="evidence" value="ECO:0007669"/>
    <property type="project" value="InterPro"/>
</dbReference>
<dbReference type="InterPro" id="IPR000415">
    <property type="entry name" value="Nitroreductase-like"/>
</dbReference>
<proteinExistence type="predicted"/>
<sequence length="200" mass="22743">MALDFFQALENRRSIYVISKESPIADNRIQEIVEEAVKYTPSSFNSQSARVVVLLGEQHDKLWDITTETLRGIVNNEEAFQGTADKMSMFKNGYGTVLFFEDTDIITNLQNQFEAYKDNFPLWGHHANGMLQLVIWTALEAEGLGATLQHYNPVIDEEVKSTWNIPAQWQLVAQMPFGKPAAPAGEKTFQPVEERVKVYK</sequence>
<evidence type="ECO:0000259" key="4">
    <source>
        <dbReference type="Pfam" id="PF00881"/>
    </source>
</evidence>
<dbReference type="PANTHER" id="PTHR43035:SF1">
    <property type="entry name" value="FATTY ACID REPRESSION MUTANT PROTEIN 2-RELATED"/>
    <property type="match status" value="1"/>
</dbReference>
<reference evidence="5 6" key="1">
    <citation type="submission" date="2023-02" db="EMBL/GenBank/DDBJ databases">
        <title>Genome sequence of Paenibacillus kyungheensis KACC 18744.</title>
        <authorList>
            <person name="Kim S."/>
            <person name="Heo J."/>
            <person name="Kwon S.-W."/>
        </authorList>
    </citation>
    <scope>NUCLEOTIDE SEQUENCE [LARGE SCALE GENOMIC DNA]</scope>
    <source>
        <strain evidence="5 6">KACC 18744</strain>
    </source>
</reference>
<dbReference type="PANTHER" id="PTHR43035">
    <property type="entry name" value="FATTY ACID REPRESSION MUTANT PROTEIN 2-RELATED"/>
    <property type="match status" value="1"/>
</dbReference>
<dbReference type="GO" id="GO:0005737">
    <property type="term" value="C:cytoplasm"/>
    <property type="evidence" value="ECO:0007669"/>
    <property type="project" value="UniProtKB-SubCell"/>
</dbReference>
<evidence type="ECO:0000256" key="1">
    <source>
        <dbReference type="ARBA" id="ARBA00004496"/>
    </source>
</evidence>